<evidence type="ECO:0000256" key="4">
    <source>
        <dbReference type="ARBA" id="ARBA00022782"/>
    </source>
</evidence>
<comment type="subcellular location">
    <subcellularLocation>
        <location evidence="1">Nucleus</location>
    </subcellularLocation>
</comment>
<feature type="region of interest" description="Disordered" evidence="11">
    <location>
        <begin position="598"/>
        <end position="666"/>
    </location>
</feature>
<evidence type="ECO:0000256" key="1">
    <source>
        <dbReference type="ARBA" id="ARBA00004123"/>
    </source>
</evidence>
<evidence type="ECO:0000256" key="7">
    <source>
        <dbReference type="ARBA" id="ARBA00023159"/>
    </source>
</evidence>
<feature type="compositionally biased region" description="Polar residues" evidence="11">
    <location>
        <begin position="598"/>
        <end position="610"/>
    </location>
</feature>
<keyword evidence="14" id="KW-1185">Reference proteome</keyword>
<feature type="compositionally biased region" description="Polar residues" evidence="11">
    <location>
        <begin position="426"/>
        <end position="458"/>
    </location>
</feature>
<keyword evidence="9" id="KW-0539">Nucleus</keyword>
<evidence type="ECO:0000256" key="6">
    <source>
        <dbReference type="ARBA" id="ARBA00023015"/>
    </source>
</evidence>
<sequence length="666" mass="75061">MQTFVLLSHYLSDPSNRRRSASRCGKTVNFFLFSLRLTNHAVLELDNCTSMDTLQGRKPKKPHYIPRPPGKPFKYQCFQCPFTCNIKSHLFNHMKYNLCKNSISLVSQRMEQTGKTQRTSQHNFPFNHKSKEPPLEAEASKPTERVNDKVEQEEMGKGTREKPESPIKEVTKDVPEPICKTRDKNGDIDIEQNKITSAFSPVARTCESEALSRSPHKDDPSSSSAIPQFYHQMAPWAPPASTAPLLPLIPDYPSYMISERPLHSLYTPYSQNQANTPAYQLVPRETQRPLVPSPLVPPSTSLLHPYHYRYAHPIIPGPPLPYSLYQHPEFSMSLQRTRYHPLDVYSNRFYPREYGGHLVPLPHPDSYSRLPEDRAFQEHKTVDKGTRQSPLAGCAASGSPDRPSTADVTQRIPVTLRHASHGESFPVSQSQHVEPAATTSTENLPKKSCGQSQESMLQNKERNEPQTTVSARSSEISSEKEDEETEEEPAPLNLSKRDQAVSSDMTHHYPECELNYDSESSEEAPLNLCLRVQSNNLALLNTTGSEIPERQTIINAEVCTIVPPKEQEIDPCDQRHSAAFALCQLASSKDIFNDSSIGQQETTEGQNSHSLPPPDKSPVKDTPDTPKQSTRALGQKRVNNRPLRHTAKRAKVKEPARTQRKRSQNC</sequence>
<dbReference type="PANTHER" id="PTHR14678">
    <property type="entry name" value="PROLINE-RICH PROTEIN 35-RELATED"/>
    <property type="match status" value="1"/>
</dbReference>
<dbReference type="Pfam" id="PF15269">
    <property type="entry name" value="zf-C2H2_7"/>
    <property type="match status" value="1"/>
</dbReference>
<feature type="region of interest" description="Disordered" evidence="11">
    <location>
        <begin position="110"/>
        <end position="168"/>
    </location>
</feature>
<dbReference type="Ensembl" id="ENSCCRT00010093046.1">
    <property type="protein sequence ID" value="ENSCCRP00010083870.1"/>
    <property type="gene ID" value="ENSCCRG00010036639.1"/>
</dbReference>
<evidence type="ECO:0000256" key="9">
    <source>
        <dbReference type="ARBA" id="ARBA00023242"/>
    </source>
</evidence>
<dbReference type="InterPro" id="IPR039363">
    <property type="entry name" value="ZNF750"/>
</dbReference>
<reference evidence="13" key="2">
    <citation type="submission" date="2025-09" db="UniProtKB">
        <authorList>
            <consortium name="Ensembl"/>
        </authorList>
    </citation>
    <scope>IDENTIFICATION</scope>
</reference>
<evidence type="ECO:0000259" key="12">
    <source>
        <dbReference type="Pfam" id="PF15269"/>
    </source>
</evidence>
<evidence type="ECO:0000256" key="2">
    <source>
        <dbReference type="ARBA" id="ARBA00022723"/>
    </source>
</evidence>
<keyword evidence="7" id="KW-0010">Activator</keyword>
<evidence type="ECO:0000313" key="14">
    <source>
        <dbReference type="Proteomes" id="UP000694427"/>
    </source>
</evidence>
<feature type="domain" description="Zinc finger protein 750-like zinc finger" evidence="12">
    <location>
        <begin position="55"/>
        <end position="108"/>
    </location>
</feature>
<feature type="compositionally biased region" description="Polar residues" evidence="11">
    <location>
        <begin position="110"/>
        <end position="124"/>
    </location>
</feature>
<dbReference type="InterPro" id="IPR039064">
    <property type="entry name" value="ZNF750_Znf"/>
</dbReference>
<keyword evidence="5" id="KW-0862">Zinc</keyword>
<keyword evidence="6" id="KW-0805">Transcription regulation</keyword>
<dbReference type="AlphaFoldDB" id="A0A8C1R366"/>
<proteinExistence type="predicted"/>
<protein>
    <recommendedName>
        <fullName evidence="10">Zinc finger protein 750</fullName>
    </recommendedName>
</protein>
<dbReference type="GO" id="GO:0001228">
    <property type="term" value="F:DNA-binding transcription activator activity, RNA polymerase II-specific"/>
    <property type="evidence" value="ECO:0007669"/>
    <property type="project" value="TreeGrafter"/>
</dbReference>
<feature type="compositionally biased region" description="Basic and acidic residues" evidence="11">
    <location>
        <begin position="129"/>
        <end position="168"/>
    </location>
</feature>
<keyword evidence="8" id="KW-0804">Transcription</keyword>
<feature type="region of interest" description="Disordered" evidence="11">
    <location>
        <begin position="422"/>
        <end position="493"/>
    </location>
</feature>
<dbReference type="GO" id="GO:0008544">
    <property type="term" value="P:epidermis development"/>
    <property type="evidence" value="ECO:0007669"/>
    <property type="project" value="TreeGrafter"/>
</dbReference>
<evidence type="ECO:0000313" key="13">
    <source>
        <dbReference type="Ensembl" id="ENSCCRP00010083870.1"/>
    </source>
</evidence>
<feature type="compositionally biased region" description="Basic residues" evidence="11">
    <location>
        <begin position="638"/>
        <end position="651"/>
    </location>
</feature>
<accession>A0A8C1R366</accession>
<feature type="compositionally biased region" description="Acidic residues" evidence="11">
    <location>
        <begin position="480"/>
        <end position="489"/>
    </location>
</feature>
<evidence type="ECO:0000256" key="3">
    <source>
        <dbReference type="ARBA" id="ARBA00022771"/>
    </source>
</evidence>
<feature type="region of interest" description="Disordered" evidence="11">
    <location>
        <begin position="378"/>
        <end position="407"/>
    </location>
</feature>
<keyword evidence="3" id="KW-0863">Zinc-finger</keyword>
<dbReference type="PANTHER" id="PTHR14678:SF1">
    <property type="entry name" value="ZINC FINGER PROTEIN 750"/>
    <property type="match status" value="1"/>
</dbReference>
<keyword evidence="4" id="KW-0221">Differentiation</keyword>
<evidence type="ECO:0000256" key="5">
    <source>
        <dbReference type="ARBA" id="ARBA00022833"/>
    </source>
</evidence>
<keyword evidence="2" id="KW-0479">Metal-binding</keyword>
<reference evidence="13" key="1">
    <citation type="submission" date="2025-08" db="UniProtKB">
        <authorList>
            <consortium name="Ensembl"/>
        </authorList>
    </citation>
    <scope>IDENTIFICATION</scope>
</reference>
<dbReference type="GO" id="GO:0008270">
    <property type="term" value="F:zinc ion binding"/>
    <property type="evidence" value="ECO:0007669"/>
    <property type="project" value="UniProtKB-KW"/>
</dbReference>
<dbReference type="GO" id="GO:0005634">
    <property type="term" value="C:nucleus"/>
    <property type="evidence" value="ECO:0007669"/>
    <property type="project" value="UniProtKB-SubCell"/>
</dbReference>
<evidence type="ECO:0000256" key="8">
    <source>
        <dbReference type="ARBA" id="ARBA00023163"/>
    </source>
</evidence>
<name>A0A8C1R366_CYPCA</name>
<organism evidence="13 14">
    <name type="scientific">Cyprinus carpio</name>
    <name type="common">Common carp</name>
    <dbReference type="NCBI Taxonomy" id="7962"/>
    <lineage>
        <taxon>Eukaryota</taxon>
        <taxon>Metazoa</taxon>
        <taxon>Chordata</taxon>
        <taxon>Craniata</taxon>
        <taxon>Vertebrata</taxon>
        <taxon>Euteleostomi</taxon>
        <taxon>Actinopterygii</taxon>
        <taxon>Neopterygii</taxon>
        <taxon>Teleostei</taxon>
        <taxon>Ostariophysi</taxon>
        <taxon>Cypriniformes</taxon>
        <taxon>Cyprinidae</taxon>
        <taxon>Cyprininae</taxon>
        <taxon>Cyprinus</taxon>
    </lineage>
</organism>
<dbReference type="GO" id="GO:1990841">
    <property type="term" value="F:promoter-specific chromatin binding"/>
    <property type="evidence" value="ECO:0007669"/>
    <property type="project" value="TreeGrafter"/>
</dbReference>
<evidence type="ECO:0000256" key="10">
    <source>
        <dbReference type="ARBA" id="ARBA00040216"/>
    </source>
</evidence>
<dbReference type="GO" id="GO:0030154">
    <property type="term" value="P:cell differentiation"/>
    <property type="evidence" value="ECO:0007669"/>
    <property type="project" value="UniProtKB-KW"/>
</dbReference>
<dbReference type="GO" id="GO:0000978">
    <property type="term" value="F:RNA polymerase II cis-regulatory region sequence-specific DNA binding"/>
    <property type="evidence" value="ECO:0007669"/>
    <property type="project" value="TreeGrafter"/>
</dbReference>
<dbReference type="Proteomes" id="UP000694427">
    <property type="component" value="Unplaced"/>
</dbReference>
<evidence type="ECO:0000256" key="11">
    <source>
        <dbReference type="SAM" id="MobiDB-lite"/>
    </source>
</evidence>